<evidence type="ECO:0000313" key="1">
    <source>
        <dbReference type="EMBL" id="JAD67230.1"/>
    </source>
</evidence>
<sequence>MCGPKYMVAVELWK</sequence>
<organism evidence="1">
    <name type="scientific">Arundo donax</name>
    <name type="common">Giant reed</name>
    <name type="synonym">Donax arundinaceus</name>
    <dbReference type="NCBI Taxonomy" id="35708"/>
    <lineage>
        <taxon>Eukaryota</taxon>
        <taxon>Viridiplantae</taxon>
        <taxon>Streptophyta</taxon>
        <taxon>Embryophyta</taxon>
        <taxon>Tracheophyta</taxon>
        <taxon>Spermatophyta</taxon>
        <taxon>Magnoliopsida</taxon>
        <taxon>Liliopsida</taxon>
        <taxon>Poales</taxon>
        <taxon>Poaceae</taxon>
        <taxon>PACMAD clade</taxon>
        <taxon>Arundinoideae</taxon>
        <taxon>Arundineae</taxon>
        <taxon>Arundo</taxon>
    </lineage>
</organism>
<dbReference type="EMBL" id="GBRH01230665">
    <property type="protein sequence ID" value="JAD67230.1"/>
    <property type="molecule type" value="Transcribed_RNA"/>
</dbReference>
<protein>
    <submittedName>
        <fullName evidence="1">Uncharacterized protein</fullName>
    </submittedName>
</protein>
<accession>A0A0A9C1G3</accession>
<reference evidence="1" key="1">
    <citation type="submission" date="2014-09" db="EMBL/GenBank/DDBJ databases">
        <authorList>
            <person name="Magalhaes I.L.F."/>
            <person name="Oliveira U."/>
            <person name="Santos F.R."/>
            <person name="Vidigal T.H.D.A."/>
            <person name="Brescovit A.D."/>
            <person name="Santos A.J."/>
        </authorList>
    </citation>
    <scope>NUCLEOTIDE SEQUENCE</scope>
    <source>
        <tissue evidence="1">Shoot tissue taken approximately 20 cm above the soil surface</tissue>
    </source>
</reference>
<proteinExistence type="predicted"/>
<name>A0A0A9C1G3_ARUDO</name>
<reference evidence="1" key="2">
    <citation type="journal article" date="2015" name="Data Brief">
        <title>Shoot transcriptome of the giant reed, Arundo donax.</title>
        <authorList>
            <person name="Barrero R.A."/>
            <person name="Guerrero F.D."/>
            <person name="Moolhuijzen P."/>
            <person name="Goolsby J.A."/>
            <person name="Tidwell J."/>
            <person name="Bellgard S.E."/>
            <person name="Bellgard M.I."/>
        </authorList>
    </citation>
    <scope>NUCLEOTIDE SEQUENCE</scope>
    <source>
        <tissue evidence="1">Shoot tissue taken approximately 20 cm above the soil surface</tissue>
    </source>
</reference>